<name>A0A2P2J6W0_RHIMU</name>
<dbReference type="EMBL" id="GGEC01008739">
    <property type="protein sequence ID" value="MBW89222.1"/>
    <property type="molecule type" value="Transcribed_RNA"/>
</dbReference>
<sequence length="66" mass="8258">MSYYHSRQKTGINRIYIFNEKNHRQTHFFSYSNKRNHLPIINRKRKNSPEIRFREDQPENTDKTYL</sequence>
<reference evidence="2" key="1">
    <citation type="submission" date="2018-02" db="EMBL/GenBank/DDBJ databases">
        <title>Rhizophora mucronata_Transcriptome.</title>
        <authorList>
            <person name="Meera S.P."/>
            <person name="Sreeshan A."/>
            <person name="Augustine A."/>
        </authorList>
    </citation>
    <scope>NUCLEOTIDE SEQUENCE</scope>
    <source>
        <tissue evidence="2">Leaf</tissue>
    </source>
</reference>
<feature type="compositionally biased region" description="Basic and acidic residues" evidence="1">
    <location>
        <begin position="47"/>
        <end position="66"/>
    </location>
</feature>
<organism evidence="2">
    <name type="scientific">Rhizophora mucronata</name>
    <name type="common">Asiatic mangrove</name>
    <dbReference type="NCBI Taxonomy" id="61149"/>
    <lineage>
        <taxon>Eukaryota</taxon>
        <taxon>Viridiplantae</taxon>
        <taxon>Streptophyta</taxon>
        <taxon>Embryophyta</taxon>
        <taxon>Tracheophyta</taxon>
        <taxon>Spermatophyta</taxon>
        <taxon>Magnoliopsida</taxon>
        <taxon>eudicotyledons</taxon>
        <taxon>Gunneridae</taxon>
        <taxon>Pentapetalae</taxon>
        <taxon>rosids</taxon>
        <taxon>fabids</taxon>
        <taxon>Malpighiales</taxon>
        <taxon>Rhizophoraceae</taxon>
        <taxon>Rhizophora</taxon>
    </lineage>
</organism>
<evidence type="ECO:0000256" key="1">
    <source>
        <dbReference type="SAM" id="MobiDB-lite"/>
    </source>
</evidence>
<accession>A0A2P2J6W0</accession>
<dbReference type="AlphaFoldDB" id="A0A2P2J6W0"/>
<evidence type="ECO:0000313" key="2">
    <source>
        <dbReference type="EMBL" id="MBW89222.1"/>
    </source>
</evidence>
<protein>
    <submittedName>
        <fullName evidence="2">Uncharacterized protein MANES_12G110600</fullName>
    </submittedName>
</protein>
<proteinExistence type="predicted"/>
<feature type="region of interest" description="Disordered" evidence="1">
    <location>
        <begin position="42"/>
        <end position="66"/>
    </location>
</feature>